<feature type="transmembrane region" description="Helical" evidence="1">
    <location>
        <begin position="155"/>
        <end position="177"/>
    </location>
</feature>
<feature type="transmembrane region" description="Helical" evidence="1">
    <location>
        <begin position="367"/>
        <end position="390"/>
    </location>
</feature>
<feature type="transmembrane region" description="Helical" evidence="1">
    <location>
        <begin position="189"/>
        <end position="211"/>
    </location>
</feature>
<sequence length="550" mass="63169">MSDKSSSKNNSSSVSSSFKSTVSQSLFERKGLDYVTMPMKKILWQHYVLLAISTIFTQLARAMFYNFIQHKLWEETYSIIAVQPFIDFITIVYAQGIISASRGNLMSLLQNKQKNAAKAYFGCVLVIFYLTGLAVAFSFGYFTKQISTIFTNNEYVHYYVAIQVYGGLVGRSAFCFYREIMLIESRHHAALFMDIIHGTGLILLISLLIFFVDAGVIANPNYYLIFGLVELFSYTMATLYPIYSLIAHFSQPKKHQIQDIMNQNPLKLKLANFIPFRLKLTLQTGSMSVPHIIRHACEPFLCCGIISLYNSYWEKVPIFARSGIIGCEMTRFYAKVVSSFSVQAESQLRPLFSINVKTDNITRVREFLFKGCFIICLLTFITGAVFATFIPGLVAYKFQFKDEFIISRASFARHAGLWTLQVPYRFVLPLIEFSKFKHVELVQSICNWILVIGSLTAGCLTKKRVEFNVYMIQLMLFDAFIGALLYIAYLKKYTKQLTQKKIDPETIEEMEAKMNGKKHKEEKLYVAQLQQLEKVKPHSEFSDFLERKDV</sequence>
<evidence type="ECO:0000313" key="6">
    <source>
        <dbReference type="Proteomes" id="UP001642409"/>
    </source>
</evidence>
<evidence type="ECO:0000313" key="2">
    <source>
        <dbReference type="EMBL" id="CAI9917894.1"/>
    </source>
</evidence>
<reference evidence="2" key="1">
    <citation type="submission" date="2023-06" db="EMBL/GenBank/DDBJ databases">
        <authorList>
            <person name="Kurt Z."/>
        </authorList>
    </citation>
    <scope>NUCLEOTIDE SEQUENCE</scope>
</reference>
<gene>
    <name evidence="3" type="ORF">HINF_LOCUS32834</name>
    <name evidence="2" type="ORF">HINF_LOCUS5539</name>
    <name evidence="4" type="ORF">HINF_LOCUS62935</name>
    <name evidence="5" type="ORF">HINF_LOCUS73510</name>
</gene>
<dbReference type="Proteomes" id="UP001642409">
    <property type="component" value="Unassembled WGS sequence"/>
</dbReference>
<feature type="transmembrane region" description="Helical" evidence="1">
    <location>
        <begin position="77"/>
        <end position="98"/>
    </location>
</feature>
<organism evidence="2">
    <name type="scientific">Hexamita inflata</name>
    <dbReference type="NCBI Taxonomy" id="28002"/>
    <lineage>
        <taxon>Eukaryota</taxon>
        <taxon>Metamonada</taxon>
        <taxon>Diplomonadida</taxon>
        <taxon>Hexamitidae</taxon>
        <taxon>Hexamitinae</taxon>
        <taxon>Hexamita</taxon>
    </lineage>
</organism>
<proteinExistence type="predicted"/>
<dbReference type="EMBL" id="CAXDID020000389">
    <property type="protein sequence ID" value="CAL6085967.1"/>
    <property type="molecule type" value="Genomic_DNA"/>
</dbReference>
<keyword evidence="1" id="KW-0812">Transmembrane</keyword>
<dbReference type="EMBL" id="CAXDID020000603">
    <property type="protein sequence ID" value="CAL6105952.1"/>
    <property type="molecule type" value="Genomic_DNA"/>
</dbReference>
<comment type="caution">
    <text evidence="2">The sequence shown here is derived from an EMBL/GenBank/DDBJ whole genome shotgun (WGS) entry which is preliminary data.</text>
</comment>
<feature type="transmembrane region" description="Helical" evidence="1">
    <location>
        <begin position="119"/>
        <end position="143"/>
    </location>
</feature>
<accession>A0AA86NEX2</accession>
<evidence type="ECO:0000313" key="5">
    <source>
        <dbReference type="EMBL" id="CAL6105952.1"/>
    </source>
</evidence>
<reference evidence="4 6" key="2">
    <citation type="submission" date="2024-07" db="EMBL/GenBank/DDBJ databases">
        <authorList>
            <person name="Akdeniz Z."/>
        </authorList>
    </citation>
    <scope>NUCLEOTIDE SEQUENCE [LARGE SCALE GENOMIC DNA]</scope>
</reference>
<keyword evidence="6" id="KW-1185">Reference proteome</keyword>
<feature type="transmembrane region" description="Helical" evidence="1">
    <location>
        <begin position="470"/>
        <end position="490"/>
    </location>
</feature>
<feature type="transmembrane region" description="Helical" evidence="1">
    <location>
        <begin position="223"/>
        <end position="246"/>
    </location>
</feature>
<name>A0AA86NEX2_9EUKA</name>
<evidence type="ECO:0000313" key="3">
    <source>
        <dbReference type="EMBL" id="CAI9945189.1"/>
    </source>
</evidence>
<protein>
    <submittedName>
        <fullName evidence="4">Hypothetical_protein</fullName>
    </submittedName>
</protein>
<evidence type="ECO:0000256" key="1">
    <source>
        <dbReference type="SAM" id="Phobius"/>
    </source>
</evidence>
<dbReference type="EMBL" id="CATOUU010000741">
    <property type="protein sequence ID" value="CAI9945189.1"/>
    <property type="molecule type" value="Genomic_DNA"/>
</dbReference>
<dbReference type="EMBL" id="CATOUU010000143">
    <property type="protein sequence ID" value="CAI9917894.1"/>
    <property type="molecule type" value="Genomic_DNA"/>
</dbReference>
<dbReference type="AlphaFoldDB" id="A0AA86NEX2"/>
<feature type="transmembrane region" description="Helical" evidence="1">
    <location>
        <begin position="47"/>
        <end position="65"/>
    </location>
</feature>
<keyword evidence="1" id="KW-0472">Membrane</keyword>
<evidence type="ECO:0000313" key="4">
    <source>
        <dbReference type="EMBL" id="CAL6085967.1"/>
    </source>
</evidence>
<keyword evidence="1" id="KW-1133">Transmembrane helix</keyword>